<organism evidence="1 2">
    <name type="scientific">Klebsiella quasivariicola</name>
    <dbReference type="NCBI Taxonomy" id="2026240"/>
    <lineage>
        <taxon>Bacteria</taxon>
        <taxon>Pseudomonadati</taxon>
        <taxon>Pseudomonadota</taxon>
        <taxon>Gammaproteobacteria</taxon>
        <taxon>Enterobacterales</taxon>
        <taxon>Enterobacteriaceae</taxon>
        <taxon>Klebsiella/Raoultella group</taxon>
        <taxon>Klebsiella</taxon>
        <taxon>Klebsiella pneumoniae complex</taxon>
    </lineage>
</organism>
<accession>A0ABY6WZE6</accession>
<comment type="caution">
    <text evidence="1">The sequence shown here is derived from an EMBL/GenBank/DDBJ whole genome shotgun (WGS) entry which is preliminary data.</text>
</comment>
<dbReference type="Proteomes" id="UP000259400">
    <property type="component" value="Unassembled WGS sequence"/>
</dbReference>
<protein>
    <submittedName>
        <fullName evidence="1">Uncharacterized protein</fullName>
    </submittedName>
</protein>
<gene>
    <name evidence="1" type="ORF">SAMEA3538468_03338</name>
</gene>
<dbReference type="EMBL" id="UJYZ02000015">
    <property type="protein sequence ID" value="VVJ96237.1"/>
    <property type="molecule type" value="Genomic_DNA"/>
</dbReference>
<evidence type="ECO:0000313" key="1">
    <source>
        <dbReference type="EMBL" id="VVJ96237.1"/>
    </source>
</evidence>
<name>A0ABY6WZE6_9ENTR</name>
<reference evidence="1 2" key="1">
    <citation type="submission" date="2019-09" db="EMBL/GenBank/DDBJ databases">
        <authorList>
            <consortium name="Pathogen Informatics"/>
        </authorList>
    </citation>
    <scope>NUCLEOTIDE SEQUENCE [LARGE SCALE GENOMIC DNA]</scope>
    <source>
        <strain evidence="1 2">EuSCAPE_IL010</strain>
    </source>
</reference>
<sequence length="185" mass="21578">MSLHSTPDIKLDLMCPYMVETAFNYFMTAQTASHKRGVIQNVLSALSIEIIIKSYYAVISDKKGSIDERYDIEKKNQTRRHNLRDMLEKLPPHIREYLFSESDLIIISRNPEIFQNSRYLYEPDVSSSSLDALDRLAASVIYKTVMLYKHNECEDLFIRFFGREGCDSYNFHLLYVSNISGYAYV</sequence>
<proteinExistence type="predicted"/>
<evidence type="ECO:0000313" key="2">
    <source>
        <dbReference type="Proteomes" id="UP000259400"/>
    </source>
</evidence>
<keyword evidence="2" id="KW-1185">Reference proteome</keyword>
<dbReference type="RefSeq" id="WP_114507300.1">
    <property type="nucleotide sequence ID" value="NZ_UJYZ02000015.1"/>
</dbReference>